<dbReference type="Gene3D" id="2.60.120.10">
    <property type="entry name" value="Jelly Rolls"/>
    <property type="match status" value="1"/>
</dbReference>
<comment type="subunit">
    <text evidence="7">Homodimer.</text>
</comment>
<comment type="catalytic activity">
    <reaction evidence="1 7">
        <text>dTDP-4-dehydro-6-deoxy-alpha-D-glucose = dTDP-4-dehydro-beta-L-rhamnose</text>
        <dbReference type="Rhea" id="RHEA:16969"/>
        <dbReference type="ChEBI" id="CHEBI:57649"/>
        <dbReference type="ChEBI" id="CHEBI:62830"/>
        <dbReference type="EC" id="5.1.3.13"/>
    </reaction>
</comment>
<evidence type="ECO:0000313" key="8">
    <source>
        <dbReference type="EMBL" id="SHF03370.1"/>
    </source>
</evidence>
<evidence type="ECO:0000256" key="3">
    <source>
        <dbReference type="ARBA" id="ARBA00012098"/>
    </source>
</evidence>
<keyword evidence="9" id="KW-1185">Reference proteome</keyword>
<protein>
    <recommendedName>
        <fullName evidence="4 7">dTDP-4-dehydrorhamnose 3,5-epimerase</fullName>
        <ecNumber evidence="3 7">5.1.3.13</ecNumber>
    </recommendedName>
    <alternativeName>
        <fullName evidence="7">Thymidine diphospho-4-keto-rhamnose 3,5-epimerase</fullName>
    </alternativeName>
</protein>
<dbReference type="OrthoDB" id="9800680at2"/>
<accession>A0A1M4YCB2</accession>
<dbReference type="RefSeq" id="WP_073060662.1">
    <property type="nucleotide sequence ID" value="NZ_FQUS01000005.1"/>
</dbReference>
<comment type="function">
    <text evidence="2 7">Catalyzes the epimerization of the C3' and C5'positions of dTDP-6-deoxy-D-xylo-4-hexulose, forming dTDP-6-deoxy-L-lyxo-4-hexulose.</text>
</comment>
<dbReference type="InterPro" id="IPR011051">
    <property type="entry name" value="RmlC_Cupin_sf"/>
</dbReference>
<dbReference type="GO" id="GO:0000271">
    <property type="term" value="P:polysaccharide biosynthetic process"/>
    <property type="evidence" value="ECO:0007669"/>
    <property type="project" value="TreeGrafter"/>
</dbReference>
<name>A0A1M4YCB2_9BACT</name>
<dbReference type="PANTHER" id="PTHR21047:SF2">
    <property type="entry name" value="THYMIDINE DIPHOSPHO-4-KETO-RHAMNOSE 3,5-EPIMERASE"/>
    <property type="match status" value="1"/>
</dbReference>
<dbReference type="AlphaFoldDB" id="A0A1M4YCB2"/>
<keyword evidence="7" id="KW-0413">Isomerase</keyword>
<evidence type="ECO:0000256" key="5">
    <source>
        <dbReference type="PIRSR" id="PIRSR600888-1"/>
    </source>
</evidence>
<feature type="active site" description="Proton acceptor" evidence="5">
    <location>
        <position position="61"/>
    </location>
</feature>
<dbReference type="GO" id="GO:0005829">
    <property type="term" value="C:cytosol"/>
    <property type="evidence" value="ECO:0007669"/>
    <property type="project" value="TreeGrafter"/>
</dbReference>
<feature type="site" description="Participates in a stacking interaction with the thymidine ring of dTDP-4-oxo-6-deoxyglucose" evidence="6">
    <location>
        <position position="136"/>
    </location>
</feature>
<dbReference type="CDD" id="cd00438">
    <property type="entry name" value="cupin_RmlC"/>
    <property type="match status" value="1"/>
</dbReference>
<dbReference type="EMBL" id="FQUS01000005">
    <property type="protein sequence ID" value="SHF03370.1"/>
    <property type="molecule type" value="Genomic_DNA"/>
</dbReference>
<dbReference type="InterPro" id="IPR014710">
    <property type="entry name" value="RmlC-like_jellyroll"/>
</dbReference>
<dbReference type="Pfam" id="PF00908">
    <property type="entry name" value="dTDP_sugar_isom"/>
    <property type="match status" value="1"/>
</dbReference>
<evidence type="ECO:0000256" key="7">
    <source>
        <dbReference type="RuleBase" id="RU364069"/>
    </source>
</evidence>
<dbReference type="InterPro" id="IPR000888">
    <property type="entry name" value="RmlC-like"/>
</dbReference>
<dbReference type="SUPFAM" id="SSF51182">
    <property type="entry name" value="RmlC-like cupins"/>
    <property type="match status" value="1"/>
</dbReference>
<evidence type="ECO:0000256" key="6">
    <source>
        <dbReference type="PIRSR" id="PIRSR600888-3"/>
    </source>
</evidence>
<evidence type="ECO:0000256" key="2">
    <source>
        <dbReference type="ARBA" id="ARBA00001997"/>
    </source>
</evidence>
<feature type="active site" description="Proton donor" evidence="5">
    <location>
        <position position="130"/>
    </location>
</feature>
<dbReference type="GO" id="GO:0019305">
    <property type="term" value="P:dTDP-rhamnose biosynthetic process"/>
    <property type="evidence" value="ECO:0007669"/>
    <property type="project" value="UniProtKB-UniRule"/>
</dbReference>
<reference evidence="8 9" key="1">
    <citation type="submission" date="2016-11" db="EMBL/GenBank/DDBJ databases">
        <authorList>
            <person name="Jaros S."/>
            <person name="Januszkiewicz K."/>
            <person name="Wedrychowicz H."/>
        </authorList>
    </citation>
    <scope>NUCLEOTIDE SEQUENCE [LARGE SCALE GENOMIC DNA]</scope>
    <source>
        <strain evidence="8 9">DSM 21986</strain>
    </source>
</reference>
<evidence type="ECO:0000256" key="4">
    <source>
        <dbReference type="ARBA" id="ARBA00019595"/>
    </source>
</evidence>
<dbReference type="STRING" id="1194090.SAMN05443144_10527"/>
<proteinExistence type="inferred from homology"/>
<dbReference type="NCBIfam" id="TIGR01221">
    <property type="entry name" value="rmlC"/>
    <property type="match status" value="1"/>
</dbReference>
<sequence>MEITTTDIPEVLLLKPVVHRDSRGFFLETYREEHFRTQGIEVHFVQDNVSKSRRDTVRGLHYQIEQQQDKLLTVMQGAILDIAVDLRHASPTFGQHSAVKLTEDNKHQVFIPKGFAHGFSVLSAEALVYYKCSAYYYPEGERGLYWNDPKLDIDWQVDEPVVSEKDQNQPLLHEISKEDLFYE</sequence>
<dbReference type="Proteomes" id="UP000184041">
    <property type="component" value="Unassembled WGS sequence"/>
</dbReference>
<dbReference type="UniPathway" id="UPA00124"/>
<dbReference type="PANTHER" id="PTHR21047">
    <property type="entry name" value="DTDP-6-DEOXY-D-GLUCOSE-3,5 EPIMERASE"/>
    <property type="match status" value="1"/>
</dbReference>
<gene>
    <name evidence="8" type="ORF">SAMN05443144_10527</name>
</gene>
<evidence type="ECO:0000313" key="9">
    <source>
        <dbReference type="Proteomes" id="UP000184041"/>
    </source>
</evidence>
<dbReference type="GO" id="GO:0008830">
    <property type="term" value="F:dTDP-4-dehydrorhamnose 3,5-epimerase activity"/>
    <property type="evidence" value="ECO:0007669"/>
    <property type="project" value="UniProtKB-UniRule"/>
</dbReference>
<evidence type="ECO:0000256" key="1">
    <source>
        <dbReference type="ARBA" id="ARBA00001298"/>
    </source>
</evidence>
<comment type="pathway">
    <text evidence="7">Carbohydrate biosynthesis; dTDP-L-rhamnose biosynthesis.</text>
</comment>
<dbReference type="EC" id="5.1.3.13" evidence="3 7"/>
<organism evidence="8 9">
    <name type="scientific">Fodinibius roseus</name>
    <dbReference type="NCBI Taxonomy" id="1194090"/>
    <lineage>
        <taxon>Bacteria</taxon>
        <taxon>Pseudomonadati</taxon>
        <taxon>Balneolota</taxon>
        <taxon>Balneolia</taxon>
        <taxon>Balneolales</taxon>
        <taxon>Balneolaceae</taxon>
        <taxon>Fodinibius</taxon>
    </lineage>
</organism>
<comment type="similarity">
    <text evidence="7">Belongs to the dTDP-4-dehydrorhamnose 3,5-epimerase family.</text>
</comment>